<dbReference type="PANTHER" id="PTHR46599">
    <property type="entry name" value="PIGGYBAC TRANSPOSABLE ELEMENT-DERIVED PROTEIN 4"/>
    <property type="match status" value="1"/>
</dbReference>
<evidence type="ECO:0000313" key="3">
    <source>
        <dbReference type="Proteomes" id="UP001230051"/>
    </source>
</evidence>
<keyword evidence="3" id="KW-1185">Reference proteome</keyword>
<sequence length="445" mass="51151">MRGWENVTLDGLWQFFGLSFLMGIVKKPSLDSYWSGDPIISTPFFGNTMSQNRYKQILQALHFQDNEAVRPENDLLWKIRPFFDRITTLFTSVYTPAQEISVDESLLLYKGRLYFKQYIPNKQARFGVKSYELCEAKTGYTWKYMLYSEQDQQLLDGQHDSSFGVVMELMKGLLDKGYRLAVDHHHNSPELCLSLYDRKTHCLGMVRGNRRGMPKDLHMKLDGTSLQKGEVTYRTTDKLMALCWRDRNYVTMLSNCNDASMVDTGKKTNEGQPIHKAQLIGDYNAIVGGVDRSGQLLKYYSFLWKAIKWYKKLAFHLIDVAILNAHILYSQKQQKPPTLLSFRMNLVKQILQQSRADPSAGDQGGRPGSTVHPVRLTARHFPSLILSKSKEHKAVFRQCVVCNQGSGHRHQKGESRKRVETKYHCVPCGNISLCAAPCFEFWHTP</sequence>
<dbReference type="PANTHER" id="PTHR46599:SF3">
    <property type="entry name" value="PIGGYBAC TRANSPOSABLE ELEMENT-DERIVED PROTEIN 4"/>
    <property type="match status" value="1"/>
</dbReference>
<name>A0AAD8FZV0_ACIOX</name>
<organism evidence="2 3">
    <name type="scientific">Acipenser oxyrinchus oxyrinchus</name>
    <dbReference type="NCBI Taxonomy" id="40147"/>
    <lineage>
        <taxon>Eukaryota</taxon>
        <taxon>Metazoa</taxon>
        <taxon>Chordata</taxon>
        <taxon>Craniata</taxon>
        <taxon>Vertebrata</taxon>
        <taxon>Euteleostomi</taxon>
        <taxon>Actinopterygii</taxon>
        <taxon>Chondrostei</taxon>
        <taxon>Acipenseriformes</taxon>
        <taxon>Acipenseridae</taxon>
        <taxon>Acipenser</taxon>
    </lineage>
</organism>
<comment type="caution">
    <text evidence="2">The sequence shown here is derived from an EMBL/GenBank/DDBJ whole genome shotgun (WGS) entry which is preliminary data.</text>
</comment>
<dbReference type="Pfam" id="PF13843">
    <property type="entry name" value="DDE_Tnp_1_7"/>
    <property type="match status" value="1"/>
</dbReference>
<evidence type="ECO:0000259" key="1">
    <source>
        <dbReference type="Pfam" id="PF13843"/>
    </source>
</evidence>
<feature type="domain" description="PiggyBac transposable element-derived protein" evidence="1">
    <location>
        <begin position="4"/>
        <end position="326"/>
    </location>
</feature>
<dbReference type="Proteomes" id="UP001230051">
    <property type="component" value="Unassembled WGS sequence"/>
</dbReference>
<gene>
    <name evidence="2" type="ORF">AOXY_G24092</name>
</gene>
<evidence type="ECO:0000313" key="2">
    <source>
        <dbReference type="EMBL" id="KAK1157907.1"/>
    </source>
</evidence>
<dbReference type="EMBL" id="JAGXEW010000025">
    <property type="protein sequence ID" value="KAK1157907.1"/>
    <property type="molecule type" value="Genomic_DNA"/>
</dbReference>
<protein>
    <recommendedName>
        <fullName evidence="1">PiggyBac transposable element-derived protein domain-containing protein</fullName>
    </recommendedName>
</protein>
<accession>A0AAD8FZV0</accession>
<reference evidence="2" key="1">
    <citation type="submission" date="2022-02" db="EMBL/GenBank/DDBJ databases">
        <title>Atlantic sturgeon de novo genome assembly.</title>
        <authorList>
            <person name="Stock M."/>
            <person name="Klopp C."/>
            <person name="Guiguen Y."/>
            <person name="Cabau C."/>
            <person name="Parinello H."/>
            <person name="Santidrian Yebra-Pimentel E."/>
            <person name="Kuhl H."/>
            <person name="Dirks R.P."/>
            <person name="Guessner J."/>
            <person name="Wuertz S."/>
            <person name="Du K."/>
            <person name="Schartl M."/>
        </authorList>
    </citation>
    <scope>NUCLEOTIDE SEQUENCE</scope>
    <source>
        <strain evidence="2">STURGEONOMICS-FGT-2020</strain>
        <tissue evidence="2">Whole blood</tissue>
    </source>
</reference>
<dbReference type="InterPro" id="IPR029526">
    <property type="entry name" value="PGBD"/>
</dbReference>
<dbReference type="AlphaFoldDB" id="A0AAD8FZV0"/>
<proteinExistence type="predicted"/>